<evidence type="ECO:0000313" key="11">
    <source>
        <dbReference type="Proteomes" id="UP000664169"/>
    </source>
</evidence>
<proteinExistence type="predicted"/>
<dbReference type="FunFam" id="3.30.160.60:FF:000446">
    <property type="entry name" value="Zinc finger protein"/>
    <property type="match status" value="1"/>
</dbReference>
<feature type="compositionally biased region" description="Low complexity" evidence="8">
    <location>
        <begin position="552"/>
        <end position="566"/>
    </location>
</feature>
<evidence type="ECO:0000313" key="10">
    <source>
        <dbReference type="EMBL" id="CAF9929064.1"/>
    </source>
</evidence>
<feature type="compositionally biased region" description="Pro residues" evidence="8">
    <location>
        <begin position="445"/>
        <end position="454"/>
    </location>
</feature>
<evidence type="ECO:0000256" key="5">
    <source>
        <dbReference type="ARBA" id="ARBA00022833"/>
    </source>
</evidence>
<dbReference type="GO" id="GO:0005634">
    <property type="term" value="C:nucleus"/>
    <property type="evidence" value="ECO:0007669"/>
    <property type="project" value="UniProtKB-SubCell"/>
</dbReference>
<name>A0A8H3IVZ6_9LECA</name>
<organism evidence="10 11">
    <name type="scientific">Gomphillus americanus</name>
    <dbReference type="NCBI Taxonomy" id="1940652"/>
    <lineage>
        <taxon>Eukaryota</taxon>
        <taxon>Fungi</taxon>
        <taxon>Dikarya</taxon>
        <taxon>Ascomycota</taxon>
        <taxon>Pezizomycotina</taxon>
        <taxon>Lecanoromycetes</taxon>
        <taxon>OSLEUM clade</taxon>
        <taxon>Ostropomycetidae</taxon>
        <taxon>Ostropales</taxon>
        <taxon>Graphidaceae</taxon>
        <taxon>Gomphilloideae</taxon>
        <taxon>Gomphillus</taxon>
    </lineage>
</organism>
<protein>
    <recommendedName>
        <fullName evidence="9">C2H2-type domain-containing protein</fullName>
    </recommendedName>
</protein>
<feature type="domain" description="C2H2-type" evidence="9">
    <location>
        <begin position="208"/>
        <end position="235"/>
    </location>
</feature>
<feature type="region of interest" description="Disordered" evidence="8">
    <location>
        <begin position="1"/>
        <end position="81"/>
    </location>
</feature>
<feature type="domain" description="C2H2-type" evidence="9">
    <location>
        <begin position="236"/>
        <end position="263"/>
    </location>
</feature>
<dbReference type="InterPro" id="IPR036236">
    <property type="entry name" value="Znf_C2H2_sf"/>
</dbReference>
<evidence type="ECO:0000256" key="8">
    <source>
        <dbReference type="SAM" id="MobiDB-lite"/>
    </source>
</evidence>
<sequence>MASSQDTAHTPVSTSATDASLTVPPSSATRKRLHSPDPASLSKPLSPLAGVATPTGISEMAEAKRRKLAKSTPTKEQLTSINPAVEALNALSASQATSKVSSAPANTAYFATSIIPSTTSAAETATSSTQTSPTTVVSEAPSTELIAQQVASPGAMDQDEGEDSPAGNKAFSYPPPLPTAHLDAKRGMSLPGSASRDNGKSPAAAKKHKCPFCSTEFTRHHNLKSHLLTHSHEKPYLCQTCDSRFRRLHDLKRHTKLHTGERPHICPICKRKFARGDALARHAKGQGGCAGRRSSIGEYIGEEDGMEGMVYADGQSHESENIEDDDGAGSSVPSIRHHAPVHLPPYRSESSPIFARGGSTYPPIAARADMRGSGGLLPPGGAHSSSSVPSGSYSGQQYPPAGVFPTSQMTESPKPLSPGLLHSGDPRDRSGPMGQPFGQRGTRNTPPPSLPPPATTSNHLPSLSKLAPPDSRYVLHSTPGASGPSPTLPHPTSGTFPPHSASNSLSSHGTGHHGSGERGNLTFAAEDRLWAVIKSLEAKIDRLEDEVRTLRAQQTSPSQTSSSALPLGPPTR</sequence>
<keyword evidence="11" id="KW-1185">Reference proteome</keyword>
<keyword evidence="2" id="KW-0479">Metal-binding</keyword>
<evidence type="ECO:0000256" key="4">
    <source>
        <dbReference type="ARBA" id="ARBA00022771"/>
    </source>
</evidence>
<dbReference type="FunFam" id="3.30.160.60:FF:001666">
    <property type="entry name" value="MDS1 and EVI1 complex locus"/>
    <property type="match status" value="1"/>
</dbReference>
<feature type="region of interest" description="Disordered" evidence="8">
    <location>
        <begin position="549"/>
        <end position="572"/>
    </location>
</feature>
<evidence type="ECO:0000256" key="3">
    <source>
        <dbReference type="ARBA" id="ARBA00022737"/>
    </source>
</evidence>
<keyword evidence="4 7" id="KW-0863">Zinc-finger</keyword>
<feature type="compositionally biased region" description="Low complexity" evidence="8">
    <location>
        <begin position="379"/>
        <end position="395"/>
    </location>
</feature>
<keyword evidence="6" id="KW-0539">Nucleus</keyword>
<dbReference type="OrthoDB" id="8117402at2759"/>
<dbReference type="GO" id="GO:0008270">
    <property type="term" value="F:zinc ion binding"/>
    <property type="evidence" value="ECO:0007669"/>
    <property type="project" value="UniProtKB-KW"/>
</dbReference>
<feature type="compositionally biased region" description="Polar residues" evidence="8">
    <location>
        <begin position="71"/>
        <end position="81"/>
    </location>
</feature>
<feature type="region of interest" description="Disordered" evidence="8">
    <location>
        <begin position="150"/>
        <end position="205"/>
    </location>
</feature>
<evidence type="ECO:0000256" key="1">
    <source>
        <dbReference type="ARBA" id="ARBA00004123"/>
    </source>
</evidence>
<dbReference type="Proteomes" id="UP000664169">
    <property type="component" value="Unassembled WGS sequence"/>
</dbReference>
<reference evidence="10" key="1">
    <citation type="submission" date="2021-03" db="EMBL/GenBank/DDBJ databases">
        <authorList>
            <person name="Tagirdzhanova G."/>
        </authorList>
    </citation>
    <scope>NUCLEOTIDE SEQUENCE</scope>
</reference>
<dbReference type="PANTHER" id="PTHR23235:SF120">
    <property type="entry name" value="KRUPPEL-LIKE FACTOR 15"/>
    <property type="match status" value="1"/>
</dbReference>
<feature type="compositionally biased region" description="Polar residues" evidence="8">
    <location>
        <begin position="1"/>
        <end position="28"/>
    </location>
</feature>
<dbReference type="PANTHER" id="PTHR23235">
    <property type="entry name" value="KRUEPPEL-LIKE TRANSCRIPTION FACTOR"/>
    <property type="match status" value="1"/>
</dbReference>
<dbReference type="PROSITE" id="PS00028">
    <property type="entry name" value="ZINC_FINGER_C2H2_1"/>
    <property type="match status" value="2"/>
</dbReference>
<dbReference type="Gene3D" id="3.30.160.60">
    <property type="entry name" value="Classic Zinc Finger"/>
    <property type="match status" value="3"/>
</dbReference>
<evidence type="ECO:0000259" key="9">
    <source>
        <dbReference type="PROSITE" id="PS50157"/>
    </source>
</evidence>
<keyword evidence="3" id="KW-0677">Repeat</keyword>
<dbReference type="EMBL" id="CAJPDQ010000031">
    <property type="protein sequence ID" value="CAF9929064.1"/>
    <property type="molecule type" value="Genomic_DNA"/>
</dbReference>
<dbReference type="AlphaFoldDB" id="A0A8H3IVZ6"/>
<dbReference type="InterPro" id="IPR013087">
    <property type="entry name" value="Znf_C2H2_type"/>
</dbReference>
<evidence type="ECO:0000256" key="6">
    <source>
        <dbReference type="ARBA" id="ARBA00023242"/>
    </source>
</evidence>
<accession>A0A8H3IVZ6</accession>
<comment type="subcellular location">
    <subcellularLocation>
        <location evidence="1">Nucleus</location>
    </subcellularLocation>
</comment>
<dbReference type="SUPFAM" id="SSF57667">
    <property type="entry name" value="beta-beta-alpha zinc fingers"/>
    <property type="match status" value="2"/>
</dbReference>
<keyword evidence="5" id="KW-0862">Zinc</keyword>
<evidence type="ECO:0000256" key="7">
    <source>
        <dbReference type="PROSITE-ProRule" id="PRU00042"/>
    </source>
</evidence>
<feature type="region of interest" description="Disordered" evidence="8">
    <location>
        <begin position="316"/>
        <end position="520"/>
    </location>
</feature>
<dbReference type="SMART" id="SM00355">
    <property type="entry name" value="ZnF_C2H2"/>
    <property type="match status" value="3"/>
</dbReference>
<dbReference type="PROSITE" id="PS50157">
    <property type="entry name" value="ZINC_FINGER_C2H2_2"/>
    <property type="match status" value="2"/>
</dbReference>
<evidence type="ECO:0000256" key="2">
    <source>
        <dbReference type="ARBA" id="ARBA00022723"/>
    </source>
</evidence>
<dbReference type="GO" id="GO:0000981">
    <property type="term" value="F:DNA-binding transcription factor activity, RNA polymerase II-specific"/>
    <property type="evidence" value="ECO:0007669"/>
    <property type="project" value="TreeGrafter"/>
</dbReference>
<comment type="caution">
    <text evidence="10">The sequence shown here is derived from an EMBL/GenBank/DDBJ whole genome shotgun (WGS) entry which is preliminary data.</text>
</comment>
<dbReference type="GO" id="GO:0000978">
    <property type="term" value="F:RNA polymerase II cis-regulatory region sequence-specific DNA binding"/>
    <property type="evidence" value="ECO:0007669"/>
    <property type="project" value="TreeGrafter"/>
</dbReference>
<gene>
    <name evidence="10" type="ORF">GOMPHAMPRED_005306</name>
</gene>